<dbReference type="AlphaFoldDB" id="A0A8K0XM87"/>
<dbReference type="GO" id="GO:0005829">
    <property type="term" value="C:cytosol"/>
    <property type="evidence" value="ECO:0007669"/>
    <property type="project" value="TreeGrafter"/>
</dbReference>
<dbReference type="SUPFAM" id="SSF69618">
    <property type="entry name" value="HemD-like"/>
    <property type="match status" value="1"/>
</dbReference>
<dbReference type="GO" id="GO:0004852">
    <property type="term" value="F:uroporphyrinogen-III synthase activity"/>
    <property type="evidence" value="ECO:0007669"/>
    <property type="project" value="InterPro"/>
</dbReference>
<reference evidence="2" key="1">
    <citation type="journal article" date="2021" name="New Phytol.">
        <title>Evolutionary innovations through gain and loss of genes in the ectomycorrhizal Boletales.</title>
        <authorList>
            <person name="Wu G."/>
            <person name="Miyauchi S."/>
            <person name="Morin E."/>
            <person name="Kuo A."/>
            <person name="Drula E."/>
            <person name="Varga T."/>
            <person name="Kohler A."/>
            <person name="Feng B."/>
            <person name="Cao Y."/>
            <person name="Lipzen A."/>
            <person name="Daum C."/>
            <person name="Hundley H."/>
            <person name="Pangilinan J."/>
            <person name="Johnson J."/>
            <person name="Barry K."/>
            <person name="LaButti K."/>
            <person name="Ng V."/>
            <person name="Ahrendt S."/>
            <person name="Min B."/>
            <person name="Choi I.G."/>
            <person name="Park H."/>
            <person name="Plett J.M."/>
            <person name="Magnuson J."/>
            <person name="Spatafora J.W."/>
            <person name="Nagy L.G."/>
            <person name="Henrissat B."/>
            <person name="Grigoriev I.V."/>
            <person name="Yang Z.L."/>
            <person name="Xu J."/>
            <person name="Martin F.M."/>
        </authorList>
    </citation>
    <scope>NUCLEOTIDE SEQUENCE</scope>
    <source>
        <strain evidence="2">KKN 215</strain>
    </source>
</reference>
<feature type="domain" description="Tetrapyrrole biosynthesis uroporphyrinogen III synthase" evidence="1">
    <location>
        <begin position="17"/>
        <end position="286"/>
    </location>
</feature>
<dbReference type="UniPathway" id="UPA00251">
    <property type="reaction ID" value="UER00320"/>
</dbReference>
<dbReference type="GO" id="GO:0006780">
    <property type="term" value="P:uroporphyrinogen III biosynthetic process"/>
    <property type="evidence" value="ECO:0007669"/>
    <property type="project" value="InterPro"/>
</dbReference>
<dbReference type="InterPro" id="IPR003754">
    <property type="entry name" value="4pyrrol_synth_uPrphyn_synth"/>
</dbReference>
<gene>
    <name evidence="2" type="ORF">BXZ70DRAFT_437869</name>
</gene>
<dbReference type="Gene3D" id="3.40.50.10090">
    <property type="match status" value="2"/>
</dbReference>
<dbReference type="OrthoDB" id="5595751at2759"/>
<accession>A0A8K0XM87</accession>
<proteinExistence type="predicted"/>
<dbReference type="InterPro" id="IPR036108">
    <property type="entry name" value="4pyrrol_syn_uPrphyn_synt_sf"/>
</dbReference>
<organism evidence="2 3">
    <name type="scientific">Cristinia sonorae</name>
    <dbReference type="NCBI Taxonomy" id="1940300"/>
    <lineage>
        <taxon>Eukaryota</taxon>
        <taxon>Fungi</taxon>
        <taxon>Dikarya</taxon>
        <taxon>Basidiomycota</taxon>
        <taxon>Agaricomycotina</taxon>
        <taxon>Agaricomycetes</taxon>
        <taxon>Agaricomycetidae</taxon>
        <taxon>Agaricales</taxon>
        <taxon>Pleurotineae</taxon>
        <taxon>Stephanosporaceae</taxon>
        <taxon>Cristinia</taxon>
    </lineage>
</organism>
<dbReference type="GO" id="GO:0006782">
    <property type="term" value="P:protoporphyrinogen IX biosynthetic process"/>
    <property type="evidence" value="ECO:0007669"/>
    <property type="project" value="UniProtKB-UniPathway"/>
</dbReference>
<name>A0A8K0XM87_9AGAR</name>
<evidence type="ECO:0000259" key="1">
    <source>
        <dbReference type="Pfam" id="PF02602"/>
    </source>
</evidence>
<dbReference type="Proteomes" id="UP000813824">
    <property type="component" value="Unassembled WGS sequence"/>
</dbReference>
<protein>
    <submittedName>
        <fullName evidence="2">Tetrapyrrole biosynthesis uroporphyrinogen III synthase</fullName>
    </submittedName>
</protein>
<dbReference type="EMBL" id="JAEVFJ010000030">
    <property type="protein sequence ID" value="KAH8093076.1"/>
    <property type="molecule type" value="Genomic_DNA"/>
</dbReference>
<evidence type="ECO:0000313" key="3">
    <source>
        <dbReference type="Proteomes" id="UP000813824"/>
    </source>
</evidence>
<sequence>MSSSTVLLLRAPSQDIDKYEAEFTSNGYHPISIPVLETVLLNLPPLLQIVQAGPVERKIHGVIVTSARACEAWRCVLEQIIAGEHSPSRDADWSTTPFYVVGEATASSLSDLPPHPRLTPRIIRGASEGGTSEKLAHFILKDLDLEGRSRDHDDVGKPTLLYLTGDKNRDTLPGILSEGGVELESLQVYGTVGSSRFGRDLEEGLRGAPLDTKKWWVVYFAPSAAAFVTPFLKNHFSLPTLDDPHQEQANTNAHLAAIGPTTANFLRDTLKLAVNVTSPKPTPEALNAAILQFDTS</sequence>
<dbReference type="CDD" id="cd06578">
    <property type="entry name" value="HemD"/>
    <property type="match status" value="1"/>
</dbReference>
<dbReference type="PANTHER" id="PTHR12390:SF0">
    <property type="entry name" value="UROPORPHYRINOGEN-III SYNTHASE"/>
    <property type="match status" value="1"/>
</dbReference>
<dbReference type="PANTHER" id="PTHR12390">
    <property type="entry name" value="UROPORPHYRINOGEN III SYNTHASE"/>
    <property type="match status" value="1"/>
</dbReference>
<evidence type="ECO:0000313" key="2">
    <source>
        <dbReference type="EMBL" id="KAH8093076.1"/>
    </source>
</evidence>
<dbReference type="Pfam" id="PF02602">
    <property type="entry name" value="HEM4"/>
    <property type="match status" value="1"/>
</dbReference>
<dbReference type="InterPro" id="IPR039793">
    <property type="entry name" value="UROS/Hem4"/>
</dbReference>
<comment type="caution">
    <text evidence="2">The sequence shown here is derived from an EMBL/GenBank/DDBJ whole genome shotgun (WGS) entry which is preliminary data.</text>
</comment>
<keyword evidence="3" id="KW-1185">Reference proteome</keyword>